<dbReference type="SUPFAM" id="SSF46458">
    <property type="entry name" value="Globin-like"/>
    <property type="match status" value="1"/>
</dbReference>
<name>A0A916VLG6_9RHOB</name>
<gene>
    <name evidence="1" type="ORF">GCM10011498_00270</name>
</gene>
<comment type="caution">
    <text evidence="1">The sequence shown here is derived from an EMBL/GenBank/DDBJ whole genome shotgun (WGS) entry which is preliminary data.</text>
</comment>
<dbReference type="CDD" id="cd08916">
    <property type="entry name" value="TrHb3_P"/>
    <property type="match status" value="1"/>
</dbReference>
<dbReference type="InterPro" id="IPR012292">
    <property type="entry name" value="Globin/Proto"/>
</dbReference>
<dbReference type="EMBL" id="BMKA01000001">
    <property type="protein sequence ID" value="GGA04895.1"/>
    <property type="molecule type" value="Genomic_DNA"/>
</dbReference>
<dbReference type="GO" id="GO:0019825">
    <property type="term" value="F:oxygen binding"/>
    <property type="evidence" value="ECO:0007669"/>
    <property type="project" value="InterPro"/>
</dbReference>
<dbReference type="InterPro" id="IPR009050">
    <property type="entry name" value="Globin-like_sf"/>
</dbReference>
<organism evidence="1 2">
    <name type="scientific">Neptunicoccus cionae</name>
    <dbReference type="NCBI Taxonomy" id="2035344"/>
    <lineage>
        <taxon>Bacteria</taxon>
        <taxon>Pseudomonadati</taxon>
        <taxon>Pseudomonadota</taxon>
        <taxon>Alphaproteobacteria</taxon>
        <taxon>Rhodobacterales</taxon>
        <taxon>Paracoccaceae</taxon>
        <taxon>Neptunicoccus</taxon>
    </lineage>
</organism>
<sequence>MPLPPRIPLTRAQIEQVVTTFYARVRRDTVIGPVFLNSLSDDAAIWRTHEAKITDFWANAILHERSYSGNPMMVHSGISAIKPEMFTRWLDLFDDTLAGELPDQIAAQWSALAHRIGRGLRMGVEMNIPQSGPPILH</sequence>
<evidence type="ECO:0008006" key="3">
    <source>
        <dbReference type="Google" id="ProtNLM"/>
    </source>
</evidence>
<dbReference type="AlphaFoldDB" id="A0A916VLG6"/>
<dbReference type="RefSeq" id="WP_188671532.1">
    <property type="nucleotide sequence ID" value="NZ_BMKA01000001.1"/>
</dbReference>
<evidence type="ECO:0000313" key="2">
    <source>
        <dbReference type="Proteomes" id="UP000628017"/>
    </source>
</evidence>
<protein>
    <recommendedName>
        <fullName evidence="3">Globin family protein</fullName>
    </recommendedName>
</protein>
<dbReference type="Gene3D" id="1.10.490.10">
    <property type="entry name" value="Globins"/>
    <property type="match status" value="1"/>
</dbReference>
<keyword evidence="2" id="KW-1185">Reference proteome</keyword>
<proteinExistence type="predicted"/>
<accession>A0A916VLG6</accession>
<dbReference type="GO" id="GO:0020037">
    <property type="term" value="F:heme binding"/>
    <property type="evidence" value="ECO:0007669"/>
    <property type="project" value="InterPro"/>
</dbReference>
<evidence type="ECO:0000313" key="1">
    <source>
        <dbReference type="EMBL" id="GGA04895.1"/>
    </source>
</evidence>
<dbReference type="Proteomes" id="UP000628017">
    <property type="component" value="Unassembled WGS sequence"/>
</dbReference>
<reference evidence="1" key="2">
    <citation type="submission" date="2020-09" db="EMBL/GenBank/DDBJ databases">
        <authorList>
            <person name="Sun Q."/>
            <person name="Zhou Y."/>
        </authorList>
    </citation>
    <scope>NUCLEOTIDE SEQUENCE</scope>
    <source>
        <strain evidence="1">CGMCC 1.15880</strain>
    </source>
</reference>
<reference evidence="1" key="1">
    <citation type="journal article" date="2014" name="Int. J. Syst. Evol. Microbiol.">
        <title>Complete genome sequence of Corynebacterium casei LMG S-19264T (=DSM 44701T), isolated from a smear-ripened cheese.</title>
        <authorList>
            <consortium name="US DOE Joint Genome Institute (JGI-PGF)"/>
            <person name="Walter F."/>
            <person name="Albersmeier A."/>
            <person name="Kalinowski J."/>
            <person name="Ruckert C."/>
        </authorList>
    </citation>
    <scope>NUCLEOTIDE SEQUENCE</scope>
    <source>
        <strain evidence="1">CGMCC 1.15880</strain>
    </source>
</reference>